<accession>A0A1C4V5F2</accession>
<name>A0A1C4V5F2_MICEC</name>
<dbReference type="Pfam" id="PF14433">
    <property type="entry name" value="SUKH-3"/>
    <property type="match status" value="1"/>
</dbReference>
<evidence type="ECO:0000313" key="1">
    <source>
        <dbReference type="EMBL" id="SCE79156.1"/>
    </source>
</evidence>
<protein>
    <submittedName>
        <fullName evidence="1">YwqJ-like deaminase</fullName>
    </submittedName>
</protein>
<gene>
    <name evidence="1" type="ORF">GA0070618_0961</name>
</gene>
<proteinExistence type="predicted"/>
<dbReference type="InParanoid" id="A0A1C4V5F2"/>
<dbReference type="AlphaFoldDB" id="A0A1C4V5F2"/>
<dbReference type="EMBL" id="LT607413">
    <property type="protein sequence ID" value="SCE79156.1"/>
    <property type="molecule type" value="Genomic_DNA"/>
</dbReference>
<sequence>MIDRQQAEQLASIWAGRESQRLGHECTPLVEEFDLGYVIWYSVPRDLPMRPGDLPNTVIDRETGEVTHWPRVPADVIAQTYRQRRPGRPAPRTVDPAAQLLRELHRSSTPGTTAHLTIGGRAYVARGAKGDVALNHHPLVQGYLDSVPTGRLVRGVDRHAELIVISDALHDQDHRRESEGLHPLDFEEQLALLNSARLEVFRVREPGDPAAGPADEVCDSCATALSRMRLLPWYDTVWGVSEWRPEPRAVPDPYRFPPEVGSALASAGWRDDSTVNEALAAGAIRETLDITGVGHRHTVFPAAEAALTAFPALLSKRRGPGEQVWISHFSTNPLRGAHSAATLADFGSVLGMRLFPIGAERPPESILAVDELGRVFALDQAGEWFLGADIDAALTTLLLGRAPARVRDDGTW</sequence>
<dbReference type="OrthoDB" id="4552872at2"/>
<reference evidence="2" key="1">
    <citation type="submission" date="2016-06" db="EMBL/GenBank/DDBJ databases">
        <authorList>
            <person name="Varghese N."/>
            <person name="Submissions Spin"/>
        </authorList>
    </citation>
    <scope>NUCLEOTIDE SEQUENCE [LARGE SCALE GENOMIC DNA]</scope>
    <source>
        <strain evidence="2">DSM 43816</strain>
    </source>
</reference>
<dbReference type="InterPro" id="IPR025968">
    <property type="entry name" value="YwqJ_deaminase"/>
</dbReference>
<dbReference type="InterPro" id="IPR025850">
    <property type="entry name" value="SUKH-3"/>
</dbReference>
<dbReference type="RefSeq" id="WP_088980545.1">
    <property type="nucleotide sequence ID" value="NZ_LT607413.1"/>
</dbReference>
<keyword evidence="2" id="KW-1185">Reference proteome</keyword>
<dbReference type="Pfam" id="PF14431">
    <property type="entry name" value="YwqJ-deaminase"/>
    <property type="match status" value="1"/>
</dbReference>
<organism evidence="1 2">
    <name type="scientific">Micromonospora echinospora</name>
    <name type="common">Micromonospora purpurea</name>
    <dbReference type="NCBI Taxonomy" id="1877"/>
    <lineage>
        <taxon>Bacteria</taxon>
        <taxon>Bacillati</taxon>
        <taxon>Actinomycetota</taxon>
        <taxon>Actinomycetes</taxon>
        <taxon>Micromonosporales</taxon>
        <taxon>Micromonosporaceae</taxon>
        <taxon>Micromonospora</taxon>
    </lineage>
</organism>
<evidence type="ECO:0000313" key="2">
    <source>
        <dbReference type="Proteomes" id="UP000198253"/>
    </source>
</evidence>
<dbReference type="Proteomes" id="UP000198253">
    <property type="component" value="Chromosome I"/>
</dbReference>